<gene>
    <name evidence="1" type="ORF">LOK49_LG13G01479</name>
</gene>
<accession>A0ACC0FLL6</accession>
<evidence type="ECO:0000313" key="1">
    <source>
        <dbReference type="EMBL" id="KAI7988831.1"/>
    </source>
</evidence>
<protein>
    <submittedName>
        <fullName evidence="1">Uncharacterized protein</fullName>
    </submittedName>
</protein>
<comment type="caution">
    <text evidence="1">The sequence shown here is derived from an EMBL/GenBank/DDBJ whole genome shotgun (WGS) entry which is preliminary data.</text>
</comment>
<proteinExistence type="predicted"/>
<keyword evidence="2" id="KW-1185">Reference proteome</keyword>
<evidence type="ECO:0000313" key="2">
    <source>
        <dbReference type="Proteomes" id="UP001060215"/>
    </source>
</evidence>
<name>A0ACC0FLL6_9ERIC</name>
<organism evidence="1 2">
    <name type="scientific">Camellia lanceoleosa</name>
    <dbReference type="NCBI Taxonomy" id="1840588"/>
    <lineage>
        <taxon>Eukaryota</taxon>
        <taxon>Viridiplantae</taxon>
        <taxon>Streptophyta</taxon>
        <taxon>Embryophyta</taxon>
        <taxon>Tracheophyta</taxon>
        <taxon>Spermatophyta</taxon>
        <taxon>Magnoliopsida</taxon>
        <taxon>eudicotyledons</taxon>
        <taxon>Gunneridae</taxon>
        <taxon>Pentapetalae</taxon>
        <taxon>asterids</taxon>
        <taxon>Ericales</taxon>
        <taxon>Theaceae</taxon>
        <taxon>Camellia</taxon>
    </lineage>
</organism>
<reference evidence="1 2" key="1">
    <citation type="journal article" date="2022" name="Plant J.">
        <title>Chromosome-level genome of Camellia lanceoleosa provides a valuable resource for understanding genome evolution and self-incompatibility.</title>
        <authorList>
            <person name="Gong W."/>
            <person name="Xiao S."/>
            <person name="Wang L."/>
            <person name="Liao Z."/>
            <person name="Chang Y."/>
            <person name="Mo W."/>
            <person name="Hu G."/>
            <person name="Li W."/>
            <person name="Zhao G."/>
            <person name="Zhu H."/>
            <person name="Hu X."/>
            <person name="Ji K."/>
            <person name="Xiang X."/>
            <person name="Song Q."/>
            <person name="Yuan D."/>
            <person name="Jin S."/>
            <person name="Zhang L."/>
        </authorList>
    </citation>
    <scope>NUCLEOTIDE SEQUENCE [LARGE SCALE GENOMIC DNA]</scope>
    <source>
        <strain evidence="1">SQ_2022a</strain>
    </source>
</reference>
<sequence>MASRCNRFINRTSISSLKSAIKSNLQTASASSSSSRFPLPTRSTSSPLPRFSLSRSQFKSLSLSLSLSIYIYIYISMQLYITLYFVFISVGAWMRAVSVASPQCSSFCKDDIVPELVFKELQSSLSGHMSFHCLKDIYWDFTRPANYDSLHHSQSLVNQCRGDVLADHLTTRKCCLQAIGMARRFTYENLVVKRVVATVNDEALNHKDEVPDSGAKEGNLH</sequence>
<dbReference type="Proteomes" id="UP001060215">
    <property type="component" value="Chromosome 14"/>
</dbReference>
<dbReference type="EMBL" id="CM045771">
    <property type="protein sequence ID" value="KAI7988831.1"/>
    <property type="molecule type" value="Genomic_DNA"/>
</dbReference>